<dbReference type="SUPFAM" id="SSF56235">
    <property type="entry name" value="N-terminal nucleophile aminohydrolases (Ntn hydrolases)"/>
    <property type="match status" value="1"/>
</dbReference>
<feature type="domain" description="Peptidase C45 hydrolase" evidence="1">
    <location>
        <begin position="100"/>
        <end position="307"/>
    </location>
</feature>
<accession>A0A345DAT2</accession>
<dbReference type="NCBIfam" id="NF040521">
    <property type="entry name" value="C45_proenzyme"/>
    <property type="match status" value="1"/>
</dbReference>
<evidence type="ECO:0000259" key="1">
    <source>
        <dbReference type="Pfam" id="PF03417"/>
    </source>
</evidence>
<dbReference type="EMBL" id="CP031124">
    <property type="protein sequence ID" value="AXF85470.1"/>
    <property type="molecule type" value="Genomic_DNA"/>
</dbReference>
<dbReference type="InterPro" id="IPR047794">
    <property type="entry name" value="C45_proenzyme-like"/>
</dbReference>
<reference evidence="3" key="1">
    <citation type="submission" date="2018-07" db="EMBL/GenBank/DDBJ databases">
        <authorList>
            <person name="Kim H."/>
        </authorList>
    </citation>
    <scope>NUCLEOTIDE SEQUENCE [LARGE SCALE GENOMIC DNA]</scope>
    <source>
        <strain evidence="3">F02</strain>
    </source>
</reference>
<dbReference type="OrthoDB" id="1265391at2"/>
<protein>
    <recommendedName>
        <fullName evidence="1">Peptidase C45 hydrolase domain-containing protein</fullName>
    </recommendedName>
</protein>
<keyword evidence="3" id="KW-1185">Reference proteome</keyword>
<dbReference type="Proteomes" id="UP000252182">
    <property type="component" value="Chromosome"/>
</dbReference>
<evidence type="ECO:0000313" key="2">
    <source>
        <dbReference type="EMBL" id="AXF85470.1"/>
    </source>
</evidence>
<proteinExistence type="predicted"/>
<dbReference type="InterPro" id="IPR005079">
    <property type="entry name" value="Peptidase_C45_hydrolase"/>
</dbReference>
<gene>
    <name evidence="2" type="ORF">DTO96_101201</name>
</gene>
<evidence type="ECO:0000313" key="3">
    <source>
        <dbReference type="Proteomes" id="UP000252182"/>
    </source>
</evidence>
<dbReference type="Gene3D" id="3.60.60.10">
    <property type="entry name" value="Penicillin V Acylase, Chain A"/>
    <property type="match status" value="1"/>
</dbReference>
<dbReference type="Pfam" id="PF03417">
    <property type="entry name" value="AAT"/>
    <property type="match status" value="1"/>
</dbReference>
<sequence length="441" mass="49990">MQPTLFRSIDLSTSDNAWTALFQAFWPAYRSWFVDKKGTQINHKELALAEQQLEHHMPELMPIYRKLVRLTGNDPVAAQFLTLYRPPAYLINCSQAVLQTEEPMLIRNYDLSPELSENTVTHSNWLGRKVIATNECLWGADDGMNDTGLALSLTFGGSQQVGDGFGIPLIMRYILQTCTTVPQTIAVLKRIPSHMAYNVTAIDAAGDFATIMVGIEGNIHVTRERTITNHQQQVVWSQQAQFSKTIERKQFLDEFLQQPTCTPETMTAAFLQAPLRSTQYDKSFGTVYTAVYQPQSGRMRYVWPDREWSHSFDDFKDGDISVQLLPALLSTQTSENTYADTHADHVTGVMRDILENMLQHITPALLPNPQASIQLSEALQVQNYEWIQFANDFARIWTKADGQQNPVNDLPRQPAQQIDVESVKASKAFHSKPKRIALVFH</sequence>
<dbReference type="KEGG" id="hyf:DTO96_101201"/>
<organism evidence="2 3">
    <name type="scientific">Ephemeroptericola cinctiostellae</name>
    <dbReference type="NCBI Taxonomy" id="2268024"/>
    <lineage>
        <taxon>Bacteria</taxon>
        <taxon>Pseudomonadati</taxon>
        <taxon>Pseudomonadota</taxon>
        <taxon>Betaproteobacteria</taxon>
        <taxon>Burkholderiales</taxon>
        <taxon>Burkholderiaceae</taxon>
        <taxon>Ephemeroptericola</taxon>
    </lineage>
</organism>
<dbReference type="RefSeq" id="WP_114562664.1">
    <property type="nucleotide sequence ID" value="NZ_CP031124.1"/>
</dbReference>
<name>A0A345DAT2_9BURK</name>
<dbReference type="InterPro" id="IPR029055">
    <property type="entry name" value="Ntn_hydrolases_N"/>
</dbReference>
<dbReference type="AlphaFoldDB" id="A0A345DAT2"/>